<reference evidence="2" key="1">
    <citation type="submission" date="2020-05" db="EMBL/GenBank/DDBJ databases">
        <title>Mycena genomes resolve the evolution of fungal bioluminescence.</title>
        <authorList>
            <person name="Tsai I.J."/>
        </authorList>
    </citation>
    <scope>NUCLEOTIDE SEQUENCE</scope>
    <source>
        <strain evidence="2">CCC161011</strain>
    </source>
</reference>
<proteinExistence type="predicted"/>
<feature type="compositionally biased region" description="Polar residues" evidence="1">
    <location>
        <begin position="172"/>
        <end position="181"/>
    </location>
</feature>
<dbReference type="AlphaFoldDB" id="A0A8H6U531"/>
<dbReference type="OrthoDB" id="3064964at2759"/>
<organism evidence="2 3">
    <name type="scientific">Mycena venus</name>
    <dbReference type="NCBI Taxonomy" id="2733690"/>
    <lineage>
        <taxon>Eukaryota</taxon>
        <taxon>Fungi</taxon>
        <taxon>Dikarya</taxon>
        <taxon>Basidiomycota</taxon>
        <taxon>Agaricomycotina</taxon>
        <taxon>Agaricomycetes</taxon>
        <taxon>Agaricomycetidae</taxon>
        <taxon>Agaricales</taxon>
        <taxon>Marasmiineae</taxon>
        <taxon>Mycenaceae</taxon>
        <taxon>Mycena</taxon>
    </lineage>
</organism>
<feature type="region of interest" description="Disordered" evidence="1">
    <location>
        <begin position="115"/>
        <end position="266"/>
    </location>
</feature>
<feature type="compositionally biased region" description="Low complexity" evidence="1">
    <location>
        <begin position="27"/>
        <end position="45"/>
    </location>
</feature>
<keyword evidence="3" id="KW-1185">Reference proteome</keyword>
<protein>
    <submittedName>
        <fullName evidence="2">Uncharacterized protein</fullName>
    </submittedName>
</protein>
<evidence type="ECO:0000313" key="3">
    <source>
        <dbReference type="Proteomes" id="UP000620124"/>
    </source>
</evidence>
<feature type="compositionally biased region" description="Acidic residues" evidence="1">
    <location>
        <begin position="57"/>
        <end position="66"/>
    </location>
</feature>
<feature type="compositionally biased region" description="Acidic residues" evidence="1">
    <location>
        <begin position="118"/>
        <end position="129"/>
    </location>
</feature>
<sequence length="341" mass="38097">MISKRGRKAKPKRNITGLRNQKTTIGPSRSPSASPSAPELVPEPSRLSLDSPNNPFDDGDESDAEWDACLYTEDGMKSALGSDIEPDMDVDGEDDYSLDSVFLDDEVLLEKLLTQAADVDDSDADEEEWVPTRIRYQRQRRKQEKKGESFKGPDMGSKSDRTKRRYKEEIARQQNLTTFGFSVSEKPRQTQSLAQTDAAEPLDNARPSGDVLGEAAPNDTDIDMVSVRSAHSTRSAASSMSVDDEPAVDDSAPSRPVSPMESEDEAEIDEERVHEWEMEAEFDTLVFRAVEQVKGWDTLRDQIKQELKKKGKSLPLAKMNQLTIIRNFATVLACFYTLNLA</sequence>
<feature type="region of interest" description="Disordered" evidence="1">
    <location>
        <begin position="1"/>
        <end position="69"/>
    </location>
</feature>
<feature type="compositionally biased region" description="Basic residues" evidence="1">
    <location>
        <begin position="135"/>
        <end position="144"/>
    </location>
</feature>
<feature type="compositionally biased region" description="Polar residues" evidence="1">
    <location>
        <begin position="17"/>
        <end position="26"/>
    </location>
</feature>
<evidence type="ECO:0000256" key="1">
    <source>
        <dbReference type="SAM" id="MobiDB-lite"/>
    </source>
</evidence>
<feature type="compositionally biased region" description="Basic residues" evidence="1">
    <location>
        <begin position="1"/>
        <end position="13"/>
    </location>
</feature>
<comment type="caution">
    <text evidence="2">The sequence shown here is derived from an EMBL/GenBank/DDBJ whole genome shotgun (WGS) entry which is preliminary data.</text>
</comment>
<feature type="compositionally biased region" description="Low complexity" evidence="1">
    <location>
        <begin position="225"/>
        <end position="241"/>
    </location>
</feature>
<evidence type="ECO:0000313" key="2">
    <source>
        <dbReference type="EMBL" id="KAF7328570.1"/>
    </source>
</evidence>
<dbReference type="Proteomes" id="UP000620124">
    <property type="component" value="Unassembled WGS sequence"/>
</dbReference>
<gene>
    <name evidence="2" type="ORF">MVEN_02545000</name>
</gene>
<accession>A0A8H6U531</accession>
<dbReference type="EMBL" id="JACAZI010000035">
    <property type="protein sequence ID" value="KAF7328570.1"/>
    <property type="molecule type" value="Genomic_DNA"/>
</dbReference>
<name>A0A8H6U531_9AGAR</name>